<proteinExistence type="predicted"/>
<dbReference type="EMBL" id="CAAALY010051209">
    <property type="protein sequence ID" value="VEL21416.1"/>
    <property type="molecule type" value="Genomic_DNA"/>
</dbReference>
<protein>
    <submittedName>
        <fullName evidence="2">Uncharacterized protein</fullName>
    </submittedName>
</protein>
<comment type="caution">
    <text evidence="2">The sequence shown here is derived from an EMBL/GenBank/DDBJ whole genome shotgun (WGS) entry which is preliminary data.</text>
</comment>
<feature type="compositionally biased region" description="Basic and acidic residues" evidence="1">
    <location>
        <begin position="159"/>
        <end position="169"/>
    </location>
</feature>
<organism evidence="2 3">
    <name type="scientific">Protopolystoma xenopodis</name>
    <dbReference type="NCBI Taxonomy" id="117903"/>
    <lineage>
        <taxon>Eukaryota</taxon>
        <taxon>Metazoa</taxon>
        <taxon>Spiralia</taxon>
        <taxon>Lophotrochozoa</taxon>
        <taxon>Platyhelminthes</taxon>
        <taxon>Monogenea</taxon>
        <taxon>Polyopisthocotylea</taxon>
        <taxon>Polystomatidea</taxon>
        <taxon>Polystomatidae</taxon>
        <taxon>Protopolystoma</taxon>
    </lineage>
</organism>
<feature type="region of interest" description="Disordered" evidence="1">
    <location>
        <begin position="135"/>
        <end position="226"/>
    </location>
</feature>
<evidence type="ECO:0000256" key="1">
    <source>
        <dbReference type="SAM" id="MobiDB-lite"/>
    </source>
</evidence>
<evidence type="ECO:0000313" key="2">
    <source>
        <dbReference type="EMBL" id="VEL21416.1"/>
    </source>
</evidence>
<keyword evidence="3" id="KW-1185">Reference proteome</keyword>
<name>A0A448WVQ9_9PLAT</name>
<dbReference type="Proteomes" id="UP000784294">
    <property type="component" value="Unassembled WGS sequence"/>
</dbReference>
<feature type="compositionally biased region" description="Polar residues" evidence="1">
    <location>
        <begin position="192"/>
        <end position="201"/>
    </location>
</feature>
<reference evidence="2" key="1">
    <citation type="submission" date="2018-11" db="EMBL/GenBank/DDBJ databases">
        <authorList>
            <consortium name="Pathogen Informatics"/>
        </authorList>
    </citation>
    <scope>NUCLEOTIDE SEQUENCE</scope>
</reference>
<sequence length="226" mass="24059">MKSGLNCAPQIGTLHRIDGPPNLNHQVPLFSSDSDKIQALGMPKLGSRQPSLFNCQPDISAPGGCTDAVPNQSSRIHRLPRFLVGLFTAPSPATPADVQSPGSTRVLAKKMHSSRPTVAMKNPPRALTSQAVSMTIGPGDKPGTTGPGGTLRATLEPGFHPHHELRQVQEEEEEEEAEGQNSESAGRLGNLPGQTTLSNNCGCHRDQATRSRQPNNSNLEIGQCQI</sequence>
<feature type="compositionally biased region" description="Polar residues" evidence="1">
    <location>
        <begin position="210"/>
        <end position="226"/>
    </location>
</feature>
<accession>A0A448WVQ9</accession>
<evidence type="ECO:0000313" key="3">
    <source>
        <dbReference type="Proteomes" id="UP000784294"/>
    </source>
</evidence>
<dbReference type="AlphaFoldDB" id="A0A448WVQ9"/>
<gene>
    <name evidence="2" type="ORF">PXEA_LOCUS14856</name>
</gene>